<name>A0A0D2X2E5_CAPO3</name>
<comment type="subcellular location">
    <subcellularLocation>
        <location evidence="1">Nucleus</location>
    </subcellularLocation>
</comment>
<organism evidence="6 7">
    <name type="scientific">Capsaspora owczarzaki (strain ATCC 30864)</name>
    <dbReference type="NCBI Taxonomy" id="595528"/>
    <lineage>
        <taxon>Eukaryota</taxon>
        <taxon>Filasterea</taxon>
        <taxon>Capsaspora</taxon>
    </lineage>
</organism>
<comment type="similarity">
    <text evidence="2">Belongs to the Mediator complex subunit 27 family.</text>
</comment>
<sequence>MSTTAKVDDAALVRLLDAAMSELSWCRASTRRLFEDMSTGERSDEVLKLFRDGRMAIERSSAGFAQAIAALRAAGVTSLPAQRLIKQQTTRAETLLWSDAAAQDHHDAPGQVQATQLITKQMHQHGKVMHDALQRHLSPAFPQVDAAAPSAPAGAGAAGAAASSSQQMLLVDLLKNAQIAFPKLTIAPIVVKRRPAQFTPHPAPLEGDDAMSQSDQASEVVFEHGPLMLSGFQFTVRDVLKGRVFLQPLPLTLSTRASEVVALSVVVFGLDESMDVSCRPQTAPRGGPASSSMLDDSAVLHGRGSAYHMYQQLSDFATSVLPLFFEQASARSSATMPPLWRLFRWLHGYYHLTSARCGACLTHLRLDAGAGTLLPPICLMPPASSSATPHCFHPQCVSSTFTQSFLH</sequence>
<dbReference type="Pfam" id="PF11571">
    <property type="entry name" value="Med27"/>
    <property type="match status" value="1"/>
</dbReference>
<dbReference type="AlphaFoldDB" id="A0A0D2X2E5"/>
<protein>
    <recommendedName>
        <fullName evidence="8">Mediator complex subunit 27</fullName>
    </recommendedName>
</protein>
<keyword evidence="3" id="KW-0805">Transcription regulation</keyword>
<dbReference type="RefSeq" id="XP_004364235.1">
    <property type="nucleotide sequence ID" value="XM_004364178.2"/>
</dbReference>
<dbReference type="InterPro" id="IPR021627">
    <property type="entry name" value="Mediator_Med27"/>
</dbReference>
<evidence type="ECO:0000313" key="6">
    <source>
        <dbReference type="EMBL" id="KJE92419.1"/>
    </source>
</evidence>
<evidence type="ECO:0000256" key="5">
    <source>
        <dbReference type="ARBA" id="ARBA00023242"/>
    </source>
</evidence>
<dbReference type="EMBL" id="KE346363">
    <property type="protein sequence ID" value="KJE92419.1"/>
    <property type="molecule type" value="Genomic_DNA"/>
</dbReference>
<dbReference type="Proteomes" id="UP000008743">
    <property type="component" value="Unassembled WGS sequence"/>
</dbReference>
<evidence type="ECO:0000313" key="7">
    <source>
        <dbReference type="Proteomes" id="UP000008743"/>
    </source>
</evidence>
<gene>
    <name evidence="6" type="ORF">CAOG_003396</name>
</gene>
<dbReference type="InParanoid" id="A0A0D2X2E5"/>
<evidence type="ECO:0008006" key="8">
    <source>
        <dbReference type="Google" id="ProtNLM"/>
    </source>
</evidence>
<reference evidence="7" key="1">
    <citation type="submission" date="2011-02" db="EMBL/GenBank/DDBJ databases">
        <title>The Genome Sequence of Capsaspora owczarzaki ATCC 30864.</title>
        <authorList>
            <person name="Russ C."/>
            <person name="Cuomo C."/>
            <person name="Burger G."/>
            <person name="Gray M.W."/>
            <person name="Holland P.W.H."/>
            <person name="King N."/>
            <person name="Lang F.B.F."/>
            <person name="Roger A.J."/>
            <person name="Ruiz-Trillo I."/>
            <person name="Young S.K."/>
            <person name="Zeng Q."/>
            <person name="Gargeya S."/>
            <person name="Alvarado L."/>
            <person name="Berlin A."/>
            <person name="Chapman S.B."/>
            <person name="Chen Z."/>
            <person name="Freedman E."/>
            <person name="Gellesch M."/>
            <person name="Goldberg J."/>
            <person name="Griggs A."/>
            <person name="Gujja S."/>
            <person name="Heilman E."/>
            <person name="Heiman D."/>
            <person name="Howarth C."/>
            <person name="Mehta T."/>
            <person name="Neiman D."/>
            <person name="Pearson M."/>
            <person name="Roberts A."/>
            <person name="Saif S."/>
            <person name="Shea T."/>
            <person name="Shenoy N."/>
            <person name="Sisk P."/>
            <person name="Stolte C."/>
            <person name="Sykes S."/>
            <person name="White J."/>
            <person name="Yandava C."/>
            <person name="Haas B."/>
            <person name="Nusbaum C."/>
            <person name="Birren B."/>
        </authorList>
    </citation>
    <scope>NUCLEOTIDE SEQUENCE</scope>
    <source>
        <strain evidence="7">ATCC 30864</strain>
    </source>
</reference>
<dbReference type="GO" id="GO:0016592">
    <property type="term" value="C:mediator complex"/>
    <property type="evidence" value="ECO:0007669"/>
    <property type="project" value="InterPro"/>
</dbReference>
<evidence type="ECO:0000256" key="3">
    <source>
        <dbReference type="ARBA" id="ARBA00023015"/>
    </source>
</evidence>
<evidence type="ECO:0000256" key="2">
    <source>
        <dbReference type="ARBA" id="ARBA00008048"/>
    </source>
</evidence>
<keyword evidence="7" id="KW-1185">Reference proteome</keyword>
<accession>A0A0D2X2E5</accession>
<keyword evidence="4" id="KW-0804">Transcription</keyword>
<proteinExistence type="inferred from homology"/>
<evidence type="ECO:0000256" key="4">
    <source>
        <dbReference type="ARBA" id="ARBA00023163"/>
    </source>
</evidence>
<evidence type="ECO:0000256" key="1">
    <source>
        <dbReference type="ARBA" id="ARBA00004123"/>
    </source>
</evidence>
<keyword evidence="5" id="KW-0539">Nucleus</keyword>